<evidence type="ECO:0000259" key="1">
    <source>
        <dbReference type="Pfam" id="PF07486"/>
    </source>
</evidence>
<dbReference type="Pfam" id="PF07486">
    <property type="entry name" value="Hydrolase_2"/>
    <property type="match status" value="1"/>
</dbReference>
<dbReference type="Gene3D" id="1.10.10.2520">
    <property type="entry name" value="Cell wall hydrolase SleB, domain 1"/>
    <property type="match status" value="1"/>
</dbReference>
<sequence>MPKSFDTVVTRLLAFTAKRKTMRITAATGVAALFVAIGAVATGALPGVAGPLTLKSETASISDAPQVRAASERARSRVAGGRLSAPISTLPAVTKAMSDGTFYAVVENAVQIAGEGRLAERFAKLSPKALDRERLCLAQAIYFEARSEGAKGKLAVAEVVLTRVADKRYPSTICAVVFQGSHLKTGCQFSWTCDGIKDTPGEKDAWKKSQNLAAYVMLDVQWEEVTGKATHYHADYVSPYWAPTLNETTTVGKHIFYRWVNRHAPQES</sequence>
<feature type="domain" description="Cell wall hydrolase SleB" evidence="1">
    <location>
        <begin position="148"/>
        <end position="257"/>
    </location>
</feature>
<reference evidence="2 3" key="1">
    <citation type="journal article" date="2014" name="Front. Genet.">
        <title>Genome and metabolic network of "Candidatus Phaeomarinobacter ectocarpi" Ec32, a new candidate genus of Alphaproteobacteria frequently associated with brown algae.</title>
        <authorList>
            <person name="Dittami S.M."/>
            <person name="Barbeyron T."/>
            <person name="Boyen C."/>
            <person name="Cambefort J."/>
            <person name="Collet G."/>
            <person name="Delage L."/>
            <person name="Gobet A."/>
            <person name="Groisillier A."/>
            <person name="Leblanc C."/>
            <person name="Michel G."/>
            <person name="Scornet D."/>
            <person name="Siegel A."/>
            <person name="Tapia J.E."/>
            <person name="Tonon T."/>
        </authorList>
    </citation>
    <scope>NUCLEOTIDE SEQUENCE [LARGE SCALE GENOMIC DNA]</scope>
    <source>
        <strain evidence="2 3">Ec32</strain>
    </source>
</reference>
<protein>
    <submittedName>
        <fullName evidence="2">Cell wall hydrolyses involved in spore germination</fullName>
    </submittedName>
</protein>
<dbReference type="GO" id="GO:0016787">
    <property type="term" value="F:hydrolase activity"/>
    <property type="evidence" value="ECO:0007669"/>
    <property type="project" value="InterPro"/>
</dbReference>
<evidence type="ECO:0000313" key="3">
    <source>
        <dbReference type="Proteomes" id="UP000032160"/>
    </source>
</evidence>
<proteinExistence type="predicted"/>
<dbReference type="InterPro" id="IPR042047">
    <property type="entry name" value="SleB_dom1"/>
</dbReference>
<accession>X5MMJ4</accession>
<dbReference type="KEGG" id="pect:BN1012_Phect2272"/>
<evidence type="ECO:0000313" key="2">
    <source>
        <dbReference type="EMBL" id="CDO60485.1"/>
    </source>
</evidence>
<dbReference type="STRING" id="1458461.BN1012_Phect2272"/>
<organism evidence="2 3">
    <name type="scientific">Candidatus Phaeomarinibacter ectocarpi</name>
    <dbReference type="NCBI Taxonomy" id="1458461"/>
    <lineage>
        <taxon>Bacteria</taxon>
        <taxon>Pseudomonadati</taxon>
        <taxon>Pseudomonadota</taxon>
        <taxon>Alphaproteobacteria</taxon>
        <taxon>Hyphomicrobiales</taxon>
        <taxon>Parvibaculaceae</taxon>
        <taxon>Candidatus Phaeomarinibacter</taxon>
    </lineage>
</organism>
<dbReference type="AlphaFoldDB" id="X5MMJ4"/>
<dbReference type="Proteomes" id="UP000032160">
    <property type="component" value="Chromosome I"/>
</dbReference>
<keyword evidence="3" id="KW-1185">Reference proteome</keyword>
<dbReference type="HOGENOM" id="CLU_1037023_0_0_5"/>
<name>X5MMJ4_9HYPH</name>
<gene>
    <name evidence="2" type="ORF">BN1012_Phect2272</name>
</gene>
<dbReference type="RefSeq" id="WP_052534479.1">
    <property type="nucleotide sequence ID" value="NZ_HG966617.1"/>
</dbReference>
<dbReference type="EMBL" id="HG966617">
    <property type="protein sequence ID" value="CDO60485.1"/>
    <property type="molecule type" value="Genomic_DNA"/>
</dbReference>
<dbReference type="InterPro" id="IPR011105">
    <property type="entry name" value="Cell_wall_hydrolase_SleB"/>
</dbReference>